<reference evidence="2 3" key="1">
    <citation type="journal article" date="2013" name="Genome Announc.">
        <title>Draft Genome Sequence of Rhodococcus rhodnii Strain LMG5362, a Symbiont of Rhodnius prolixus (Hemiptera, Reduviidae, Triatominae), the Principle Vector of Trypanosoma cruzi.</title>
        <authorList>
            <person name="Pachebat J.A."/>
            <person name="van Keulen G."/>
            <person name="Whitten M.M."/>
            <person name="Girdwood S."/>
            <person name="Del Sol R."/>
            <person name="Dyson P.J."/>
            <person name="Facey P.D."/>
        </authorList>
    </citation>
    <scope>NUCLEOTIDE SEQUENCE [LARGE SCALE GENOMIC DNA]</scope>
    <source>
        <strain evidence="2 3">LMG 5362</strain>
    </source>
</reference>
<feature type="compositionally biased region" description="Polar residues" evidence="1">
    <location>
        <begin position="56"/>
        <end position="67"/>
    </location>
</feature>
<sequence>MLHEFLQDRPPRVASVETDAPSKFDLGTGPILERHPVITGRSQPGNSRSPAIFKQSWMTSHTDVLSN</sequence>
<feature type="compositionally biased region" description="Polar residues" evidence="1">
    <location>
        <begin position="40"/>
        <end position="49"/>
    </location>
</feature>
<dbReference type="Proteomes" id="UP000013525">
    <property type="component" value="Unassembled WGS sequence"/>
</dbReference>
<organism evidence="2 3">
    <name type="scientific">Rhodococcus rhodnii LMG 5362</name>
    <dbReference type="NCBI Taxonomy" id="1273125"/>
    <lineage>
        <taxon>Bacteria</taxon>
        <taxon>Bacillati</taxon>
        <taxon>Actinomycetota</taxon>
        <taxon>Actinomycetes</taxon>
        <taxon>Mycobacteriales</taxon>
        <taxon>Nocardiaceae</taxon>
        <taxon>Rhodococcus</taxon>
    </lineage>
</organism>
<evidence type="ECO:0000313" key="3">
    <source>
        <dbReference type="Proteomes" id="UP000013525"/>
    </source>
</evidence>
<dbReference type="EMBL" id="APMY01000096">
    <property type="protein sequence ID" value="EOM75311.1"/>
    <property type="molecule type" value="Genomic_DNA"/>
</dbReference>
<feature type="compositionally biased region" description="Basic and acidic residues" evidence="1">
    <location>
        <begin position="1"/>
        <end position="11"/>
    </location>
</feature>
<comment type="caution">
    <text evidence="2">The sequence shown here is derived from an EMBL/GenBank/DDBJ whole genome shotgun (WGS) entry which is preliminary data.</text>
</comment>
<protein>
    <submittedName>
        <fullName evidence="2">Uncharacterized protein</fullName>
    </submittedName>
</protein>
<dbReference type="PATRIC" id="fig|1273125.3.peg.3207"/>
<feature type="region of interest" description="Disordered" evidence="1">
    <location>
        <begin position="1"/>
        <end position="67"/>
    </location>
</feature>
<dbReference type="AlphaFoldDB" id="R7WJ70"/>
<evidence type="ECO:0000256" key="1">
    <source>
        <dbReference type="SAM" id="MobiDB-lite"/>
    </source>
</evidence>
<proteinExistence type="predicted"/>
<name>R7WJ70_9NOCA</name>
<evidence type="ECO:0000313" key="2">
    <source>
        <dbReference type="EMBL" id="EOM75311.1"/>
    </source>
</evidence>
<keyword evidence="3" id="KW-1185">Reference proteome</keyword>
<gene>
    <name evidence="2" type="ORF">Rrhod_3368</name>
</gene>
<accession>R7WJ70</accession>